<reference evidence="2" key="1">
    <citation type="submission" date="2018-05" db="EMBL/GenBank/DDBJ databases">
        <authorList>
            <person name="Lanie J.A."/>
            <person name="Ng W.-L."/>
            <person name="Kazmierczak K.M."/>
            <person name="Andrzejewski T.M."/>
            <person name="Davidsen T.M."/>
            <person name="Wayne K.J."/>
            <person name="Tettelin H."/>
            <person name="Glass J.I."/>
            <person name="Rusch D."/>
            <person name="Podicherti R."/>
            <person name="Tsui H.-C.T."/>
            <person name="Winkler M.E."/>
        </authorList>
    </citation>
    <scope>NUCLEOTIDE SEQUENCE</scope>
</reference>
<evidence type="ECO:0000313" key="2">
    <source>
        <dbReference type="EMBL" id="SVA83802.1"/>
    </source>
</evidence>
<dbReference type="Pfam" id="PF01841">
    <property type="entry name" value="Transglut_core"/>
    <property type="match status" value="1"/>
</dbReference>
<feature type="non-terminal residue" evidence="2">
    <location>
        <position position="1"/>
    </location>
</feature>
<organism evidence="2">
    <name type="scientific">marine metagenome</name>
    <dbReference type="NCBI Taxonomy" id="408172"/>
    <lineage>
        <taxon>unclassified sequences</taxon>
        <taxon>metagenomes</taxon>
        <taxon>ecological metagenomes</taxon>
    </lineage>
</organism>
<gene>
    <name evidence="2" type="ORF">METZ01_LOCUS136656</name>
</gene>
<dbReference type="AlphaFoldDB" id="A0A381Z4J3"/>
<name>A0A381Z4J3_9ZZZZ</name>
<dbReference type="InterPro" id="IPR038765">
    <property type="entry name" value="Papain-like_cys_pep_sf"/>
</dbReference>
<protein>
    <recommendedName>
        <fullName evidence="1">Transglutaminase-like domain-containing protein</fullName>
    </recommendedName>
</protein>
<dbReference type="Gene3D" id="3.10.620.30">
    <property type="match status" value="1"/>
</dbReference>
<proteinExistence type="predicted"/>
<dbReference type="PANTHER" id="PTHR35532">
    <property type="entry name" value="SIMILAR TO POLYHYDROXYALKANOATE DEPOLYMERASE"/>
    <property type="match status" value="1"/>
</dbReference>
<evidence type="ECO:0000259" key="1">
    <source>
        <dbReference type="SMART" id="SM00460"/>
    </source>
</evidence>
<accession>A0A381Z4J3</accession>
<dbReference type="SUPFAM" id="SSF54001">
    <property type="entry name" value="Cysteine proteinases"/>
    <property type="match status" value="1"/>
</dbReference>
<feature type="domain" description="Transglutaminase-like" evidence="1">
    <location>
        <begin position="129"/>
        <end position="190"/>
    </location>
</feature>
<dbReference type="PANTHER" id="PTHR35532:SF5">
    <property type="entry name" value="CARBOHYDRATE-BINDING DOMAIN-CONTAINING PROTEIN"/>
    <property type="match status" value="1"/>
</dbReference>
<dbReference type="SMART" id="SM00460">
    <property type="entry name" value="TGc"/>
    <property type="match status" value="1"/>
</dbReference>
<sequence>IQSAIRRVPKAQRAGMEWLIKHMPHEDLKTVSSRFLLDNCDLAYKTRKKYTWGASVPDSIFFEYVLPFASLNERRENWRKDFYYRFSSVTKSAASAYEAAAILNNKMFEMVGVKYSTKRPKADQAPYESMEAGLASCTGLSILLIDACRSIGVPARFVGTPMWYNNAGNHSWVEVWDDGWHYTGAAEPTADELNNVWFSGLASRAVEGHPKYGIYAATWAKSGLHFPMDWMPEVRDYNAVDVTQSYIQNIDDSLVPIRIRALDSSGKRKPVTVVVTGEDDFSFEGTSKSEACDLNDHLTLMLPRGKDFTIKTDDDQRKISIEKEEIVDLKILD</sequence>
<dbReference type="EMBL" id="UINC01019811">
    <property type="protein sequence ID" value="SVA83802.1"/>
    <property type="molecule type" value="Genomic_DNA"/>
</dbReference>
<dbReference type="InterPro" id="IPR002931">
    <property type="entry name" value="Transglutaminase-like"/>
</dbReference>